<dbReference type="PANTHER" id="PTHR37019:SF1">
    <property type="entry name" value="EXPERA DOMAIN-CONTAINING PROTEIN"/>
    <property type="match status" value="1"/>
</dbReference>
<keyword evidence="4" id="KW-1185">Reference proteome</keyword>
<keyword evidence="1" id="KW-1133">Transmembrane helix</keyword>
<evidence type="ECO:0000259" key="2">
    <source>
        <dbReference type="Pfam" id="PF24803"/>
    </source>
</evidence>
<dbReference type="OrthoDB" id="3587182at2759"/>
<evidence type="ECO:0000313" key="3">
    <source>
        <dbReference type="EMBL" id="KAJ3562407.1"/>
    </source>
</evidence>
<dbReference type="Pfam" id="PF24803">
    <property type="entry name" value="DUF7704"/>
    <property type="match status" value="1"/>
</dbReference>
<feature type="transmembrane region" description="Helical" evidence="1">
    <location>
        <begin position="83"/>
        <end position="103"/>
    </location>
</feature>
<evidence type="ECO:0000256" key="1">
    <source>
        <dbReference type="SAM" id="Phobius"/>
    </source>
</evidence>
<dbReference type="EMBL" id="JANPWZ010001907">
    <property type="protein sequence ID" value="KAJ3562407.1"/>
    <property type="molecule type" value="Genomic_DNA"/>
</dbReference>
<keyword evidence="1" id="KW-0812">Transmembrane</keyword>
<organism evidence="3 4">
    <name type="scientific">Xylaria arbuscula</name>
    <dbReference type="NCBI Taxonomy" id="114810"/>
    <lineage>
        <taxon>Eukaryota</taxon>
        <taxon>Fungi</taxon>
        <taxon>Dikarya</taxon>
        <taxon>Ascomycota</taxon>
        <taxon>Pezizomycotina</taxon>
        <taxon>Sordariomycetes</taxon>
        <taxon>Xylariomycetidae</taxon>
        <taxon>Xylariales</taxon>
        <taxon>Xylariaceae</taxon>
        <taxon>Xylaria</taxon>
    </lineage>
</organism>
<evidence type="ECO:0000313" key="4">
    <source>
        <dbReference type="Proteomes" id="UP001148614"/>
    </source>
</evidence>
<dbReference type="PANTHER" id="PTHR37019">
    <property type="entry name" value="CHROMOSOME 1, WHOLE GENOME SHOTGUN SEQUENCE"/>
    <property type="match status" value="1"/>
</dbReference>
<name>A0A9W8N850_9PEZI</name>
<gene>
    <name evidence="3" type="ORF">NPX13_g8579</name>
</gene>
<feature type="transmembrane region" description="Helical" evidence="1">
    <location>
        <begin position="12"/>
        <end position="33"/>
    </location>
</feature>
<feature type="domain" description="DUF7704" evidence="2">
    <location>
        <begin position="4"/>
        <end position="143"/>
    </location>
</feature>
<reference evidence="3" key="1">
    <citation type="submission" date="2022-07" db="EMBL/GenBank/DDBJ databases">
        <title>Genome Sequence of Xylaria arbuscula.</title>
        <authorList>
            <person name="Buettner E."/>
        </authorList>
    </citation>
    <scope>NUCLEOTIDE SEQUENCE</scope>
    <source>
        <strain evidence="3">VT107</strain>
    </source>
</reference>
<sequence>MSASPIPRAYRVLFTTFEPLLATAGAIQALFFPSALINSTVPSVPYSPSLSPLFTQMTGSWLMLAYHDFVVLRCDSYRDDVRVWRHTLAASAISDVFYISSLVQSMGPTLFFNPLRWNIVTTVAIITSVAPFLGKLSFLAGVGLPRQRSNKKTL</sequence>
<dbReference type="InterPro" id="IPR056121">
    <property type="entry name" value="DUF7704"/>
</dbReference>
<protein>
    <recommendedName>
        <fullName evidence="2">DUF7704 domain-containing protein</fullName>
    </recommendedName>
</protein>
<accession>A0A9W8N850</accession>
<dbReference type="AlphaFoldDB" id="A0A9W8N850"/>
<feature type="transmembrane region" description="Helical" evidence="1">
    <location>
        <begin position="123"/>
        <end position="144"/>
    </location>
</feature>
<proteinExistence type="predicted"/>
<dbReference type="Proteomes" id="UP001148614">
    <property type="component" value="Unassembled WGS sequence"/>
</dbReference>
<comment type="caution">
    <text evidence="3">The sequence shown here is derived from an EMBL/GenBank/DDBJ whole genome shotgun (WGS) entry which is preliminary data.</text>
</comment>
<keyword evidence="1" id="KW-0472">Membrane</keyword>
<dbReference type="VEuPathDB" id="FungiDB:F4678DRAFT_353187"/>
<feature type="transmembrane region" description="Helical" evidence="1">
    <location>
        <begin position="53"/>
        <end position="71"/>
    </location>
</feature>